<accession>A0A9D3YJW9</accession>
<dbReference type="EMBL" id="JAIWYP010000015">
    <property type="protein sequence ID" value="KAH3700630.1"/>
    <property type="molecule type" value="Genomic_DNA"/>
</dbReference>
<evidence type="ECO:0000259" key="4">
    <source>
        <dbReference type="PROSITE" id="PS51670"/>
    </source>
</evidence>
<comment type="caution">
    <text evidence="1">Lacks conserved residue(s) required for the propagation of feature annotation.</text>
</comment>
<dbReference type="PROSITE" id="PS50234">
    <property type="entry name" value="VWFA"/>
    <property type="match status" value="1"/>
</dbReference>
<comment type="caution">
    <text evidence="5">The sequence shown here is derived from an EMBL/GenBank/DDBJ whole genome shotgun (WGS) entry which is preliminary data.</text>
</comment>
<feature type="domain" description="ShKT" evidence="4">
    <location>
        <begin position="29"/>
        <end position="64"/>
    </location>
</feature>
<gene>
    <name evidence="5" type="ORF">DPMN_075607</name>
</gene>
<proteinExistence type="predicted"/>
<name>A0A9D3YJW9_DREPO</name>
<dbReference type="Proteomes" id="UP000828390">
    <property type="component" value="Unassembled WGS sequence"/>
</dbReference>
<feature type="signal peptide" evidence="2">
    <location>
        <begin position="1"/>
        <end position="17"/>
    </location>
</feature>
<feature type="disulfide bond" evidence="1">
    <location>
        <begin position="48"/>
        <end position="61"/>
    </location>
</feature>
<protein>
    <submittedName>
        <fullName evidence="5">Uncharacterized protein</fullName>
    </submittedName>
</protein>
<reference evidence="5" key="2">
    <citation type="submission" date="2020-11" db="EMBL/GenBank/DDBJ databases">
        <authorList>
            <person name="McCartney M.A."/>
            <person name="Auch B."/>
            <person name="Kono T."/>
            <person name="Mallez S."/>
            <person name="Becker A."/>
            <person name="Gohl D.M."/>
            <person name="Silverstein K.A.T."/>
            <person name="Koren S."/>
            <person name="Bechman K.B."/>
            <person name="Herman A."/>
            <person name="Abrahante J.E."/>
            <person name="Garbe J."/>
        </authorList>
    </citation>
    <scope>NUCLEOTIDE SEQUENCE</scope>
    <source>
        <strain evidence="5">Duluth1</strain>
        <tissue evidence="5">Whole animal</tissue>
    </source>
</reference>
<reference evidence="5" key="1">
    <citation type="journal article" date="2019" name="bioRxiv">
        <title>The Genome of the Zebra Mussel, Dreissena polymorpha: A Resource for Invasive Species Research.</title>
        <authorList>
            <person name="McCartney M.A."/>
            <person name="Auch B."/>
            <person name="Kono T."/>
            <person name="Mallez S."/>
            <person name="Zhang Y."/>
            <person name="Obille A."/>
            <person name="Becker A."/>
            <person name="Abrahante J.E."/>
            <person name="Garbe J."/>
            <person name="Badalamenti J.P."/>
            <person name="Herman A."/>
            <person name="Mangelson H."/>
            <person name="Liachko I."/>
            <person name="Sullivan S."/>
            <person name="Sone E.D."/>
            <person name="Koren S."/>
            <person name="Silverstein K.A.T."/>
            <person name="Beckman K.B."/>
            <person name="Gohl D.M."/>
        </authorList>
    </citation>
    <scope>NUCLEOTIDE SEQUENCE</scope>
    <source>
        <strain evidence="5">Duluth1</strain>
        <tissue evidence="5">Whole animal</tissue>
    </source>
</reference>
<feature type="chain" id="PRO_5038449690" evidence="2">
    <location>
        <begin position="18"/>
        <end position="363"/>
    </location>
</feature>
<evidence type="ECO:0000259" key="3">
    <source>
        <dbReference type="PROSITE" id="PS50234"/>
    </source>
</evidence>
<dbReference type="InterPro" id="IPR050525">
    <property type="entry name" value="ECM_Assembly_Org"/>
</dbReference>
<dbReference type="AlphaFoldDB" id="A0A9D3YJW9"/>
<dbReference type="PRINTS" id="PR00453">
    <property type="entry name" value="VWFADOMAIN"/>
</dbReference>
<evidence type="ECO:0000313" key="5">
    <source>
        <dbReference type="EMBL" id="KAH3700630.1"/>
    </source>
</evidence>
<dbReference type="InterPro" id="IPR045860">
    <property type="entry name" value="Snake_toxin-like_sf"/>
</dbReference>
<dbReference type="InterPro" id="IPR002035">
    <property type="entry name" value="VWF_A"/>
</dbReference>
<feature type="domain" description="VWFA" evidence="3">
    <location>
        <begin position="187"/>
        <end position="362"/>
    </location>
</feature>
<organism evidence="5 6">
    <name type="scientific">Dreissena polymorpha</name>
    <name type="common">Zebra mussel</name>
    <name type="synonym">Mytilus polymorpha</name>
    <dbReference type="NCBI Taxonomy" id="45954"/>
    <lineage>
        <taxon>Eukaryota</taxon>
        <taxon>Metazoa</taxon>
        <taxon>Spiralia</taxon>
        <taxon>Lophotrochozoa</taxon>
        <taxon>Mollusca</taxon>
        <taxon>Bivalvia</taxon>
        <taxon>Autobranchia</taxon>
        <taxon>Heteroconchia</taxon>
        <taxon>Euheterodonta</taxon>
        <taxon>Imparidentia</taxon>
        <taxon>Neoheterodontei</taxon>
        <taxon>Myida</taxon>
        <taxon>Dreissenoidea</taxon>
        <taxon>Dreissenidae</taxon>
        <taxon>Dreissena</taxon>
    </lineage>
</organism>
<sequence>MEHILCLYLLFVIGGGAVLPEVRGDAPPCEDLNTAACALFLSSKPNLCQDKALAANCQRFCGLCPLVCYDCPDAVNVTHSCNATSACGQDQLCMKKEHSYPDGTKEFILSCESKAVCEGLNIGFHNIIGKRSPVNSAARRDVNFHCCDSDLCNLPTEFTTTVPTTTHPTTNSLPTSSPPLLHNCSRDIVFILDGSTSIGAQNHYYMGQFVRNVINSLTIGPVDSLVAVVEYSDSARVEWYLNDHTSKPDLLAAAQNIPYVTGNTATHAAFWLARNSVLTADHGDRPSVPDVAILITDGGTTDNGLAAVEAQQLRAQGAKVIVIGVGAGLADKELDQYKASVALRVNAFQTLQYAVNSLVSQLC</sequence>
<keyword evidence="1" id="KW-1015">Disulfide bond</keyword>
<dbReference type="SUPFAM" id="SSF57302">
    <property type="entry name" value="Snake toxin-like"/>
    <property type="match status" value="1"/>
</dbReference>
<dbReference type="PANTHER" id="PTHR24020:SF87">
    <property type="entry name" value="COLLAGEN ALPHA-1(VI) CHAIN-LIKE"/>
    <property type="match status" value="1"/>
</dbReference>
<keyword evidence="2" id="KW-0732">Signal</keyword>
<dbReference type="OrthoDB" id="6132182at2759"/>
<dbReference type="InterPro" id="IPR036465">
    <property type="entry name" value="vWFA_dom_sf"/>
</dbReference>
<evidence type="ECO:0000256" key="2">
    <source>
        <dbReference type="SAM" id="SignalP"/>
    </source>
</evidence>
<keyword evidence="6" id="KW-1185">Reference proteome</keyword>
<dbReference type="Gene3D" id="3.40.50.410">
    <property type="entry name" value="von Willebrand factor, type A domain"/>
    <property type="match status" value="1"/>
</dbReference>
<dbReference type="Pfam" id="PF00092">
    <property type="entry name" value="VWA"/>
    <property type="match status" value="1"/>
</dbReference>
<dbReference type="SUPFAM" id="SSF53300">
    <property type="entry name" value="vWA-like"/>
    <property type="match status" value="1"/>
</dbReference>
<evidence type="ECO:0000256" key="1">
    <source>
        <dbReference type="PROSITE-ProRule" id="PRU01005"/>
    </source>
</evidence>
<dbReference type="SMART" id="SM00327">
    <property type="entry name" value="VWA"/>
    <property type="match status" value="1"/>
</dbReference>
<evidence type="ECO:0000313" key="6">
    <source>
        <dbReference type="Proteomes" id="UP000828390"/>
    </source>
</evidence>
<dbReference type="CDD" id="cd01450">
    <property type="entry name" value="vWFA_subfamily_ECM"/>
    <property type="match status" value="1"/>
</dbReference>
<dbReference type="PANTHER" id="PTHR24020">
    <property type="entry name" value="COLLAGEN ALPHA"/>
    <property type="match status" value="1"/>
</dbReference>
<dbReference type="InterPro" id="IPR003582">
    <property type="entry name" value="ShKT_dom"/>
</dbReference>
<dbReference type="PROSITE" id="PS51670">
    <property type="entry name" value="SHKT"/>
    <property type="match status" value="1"/>
</dbReference>